<name>A0A4C1VU02_EUMVA</name>
<dbReference type="Proteomes" id="UP000299102">
    <property type="component" value="Unassembled WGS sequence"/>
</dbReference>
<sequence length="215" mass="24449">MNALLVNIMSKIDKPTKRIRAASRQLLSREWTVRNDLLRLSENAPTCYLDFGRRISIILNEFRSSRPACLNSPTSAYFYGRTNWTDPIRGTASDQFRRISGSYIHFGLIPKCTIRSRGVLPTLPRKPCRSTMRTLAVGINHTFVGVGVRKAGLKYSIIYMNDNATCDISQVPSQDSNEEEEMETVLKQIYDGYEKGEDYHEADNLIADDVKNFSL</sequence>
<organism evidence="1 2">
    <name type="scientific">Eumeta variegata</name>
    <name type="common">Bagworm moth</name>
    <name type="synonym">Eumeta japonica</name>
    <dbReference type="NCBI Taxonomy" id="151549"/>
    <lineage>
        <taxon>Eukaryota</taxon>
        <taxon>Metazoa</taxon>
        <taxon>Ecdysozoa</taxon>
        <taxon>Arthropoda</taxon>
        <taxon>Hexapoda</taxon>
        <taxon>Insecta</taxon>
        <taxon>Pterygota</taxon>
        <taxon>Neoptera</taxon>
        <taxon>Endopterygota</taxon>
        <taxon>Lepidoptera</taxon>
        <taxon>Glossata</taxon>
        <taxon>Ditrysia</taxon>
        <taxon>Tineoidea</taxon>
        <taxon>Psychidae</taxon>
        <taxon>Oiketicinae</taxon>
        <taxon>Eumeta</taxon>
    </lineage>
</organism>
<evidence type="ECO:0000313" key="1">
    <source>
        <dbReference type="EMBL" id="GBP41980.1"/>
    </source>
</evidence>
<dbReference type="EMBL" id="BGZK01000409">
    <property type="protein sequence ID" value="GBP41980.1"/>
    <property type="molecule type" value="Genomic_DNA"/>
</dbReference>
<proteinExistence type="predicted"/>
<dbReference type="AlphaFoldDB" id="A0A4C1VU02"/>
<keyword evidence="2" id="KW-1185">Reference proteome</keyword>
<comment type="caution">
    <text evidence="1">The sequence shown here is derived from an EMBL/GenBank/DDBJ whole genome shotgun (WGS) entry which is preliminary data.</text>
</comment>
<reference evidence="1 2" key="1">
    <citation type="journal article" date="2019" name="Commun. Biol.">
        <title>The bagworm genome reveals a unique fibroin gene that provides high tensile strength.</title>
        <authorList>
            <person name="Kono N."/>
            <person name="Nakamura H."/>
            <person name="Ohtoshi R."/>
            <person name="Tomita M."/>
            <person name="Numata K."/>
            <person name="Arakawa K."/>
        </authorList>
    </citation>
    <scope>NUCLEOTIDE SEQUENCE [LARGE SCALE GENOMIC DNA]</scope>
</reference>
<gene>
    <name evidence="1" type="ORF">EVAR_33784_1</name>
</gene>
<protein>
    <submittedName>
        <fullName evidence="1">Uncharacterized protein</fullName>
    </submittedName>
</protein>
<evidence type="ECO:0000313" key="2">
    <source>
        <dbReference type="Proteomes" id="UP000299102"/>
    </source>
</evidence>
<accession>A0A4C1VU02</accession>